<name>A0ABS0IXE0_9GAMM</name>
<comment type="caution">
    <text evidence="2">The sequence shown here is derived from an EMBL/GenBank/DDBJ whole genome shotgun (WGS) entry which is preliminary data.</text>
</comment>
<feature type="chain" id="PRO_5046658476" evidence="1">
    <location>
        <begin position="22"/>
        <end position="528"/>
    </location>
</feature>
<evidence type="ECO:0000313" key="2">
    <source>
        <dbReference type="EMBL" id="MBG2880706.1"/>
    </source>
</evidence>
<proteinExistence type="predicted"/>
<evidence type="ECO:0000256" key="1">
    <source>
        <dbReference type="SAM" id="SignalP"/>
    </source>
</evidence>
<dbReference type="Proteomes" id="UP000614721">
    <property type="component" value="Unassembled WGS sequence"/>
</dbReference>
<evidence type="ECO:0000313" key="3">
    <source>
        <dbReference type="Proteomes" id="UP000614721"/>
    </source>
</evidence>
<dbReference type="RefSeq" id="WP_196568722.1">
    <property type="nucleotide sequence ID" value="NZ_JADRYY010000045.1"/>
</dbReference>
<organism evidence="2 3">
    <name type="scientific">Proteus alimentorum</name>
    <dbReference type="NCBI Taxonomy" id="1973495"/>
    <lineage>
        <taxon>Bacteria</taxon>
        <taxon>Pseudomonadati</taxon>
        <taxon>Pseudomonadota</taxon>
        <taxon>Gammaproteobacteria</taxon>
        <taxon>Enterobacterales</taxon>
        <taxon>Morganellaceae</taxon>
        <taxon>Proteus</taxon>
    </lineage>
</organism>
<reference evidence="2 3" key="1">
    <citation type="submission" date="2020-11" db="EMBL/GenBank/DDBJ databases">
        <title>Enhanced detection system for hospital associated transmission using whole genome sequencing surveillance.</title>
        <authorList>
            <person name="Harrison L.H."/>
            <person name="Van Tyne D."/>
            <person name="Marsh J.W."/>
            <person name="Griffith M.P."/>
            <person name="Snyder D.J."/>
            <person name="Cooper V.S."/>
            <person name="Mustapha M."/>
        </authorList>
    </citation>
    <scope>NUCLEOTIDE SEQUENCE [LARGE SCALE GENOMIC DNA]</scope>
    <source>
        <strain evidence="2 3">PR00075</strain>
    </source>
</reference>
<keyword evidence="1" id="KW-0732">Signal</keyword>
<sequence>MMNFKKLGFIFISLFSANSFADKNEFFFVENNIDNEYFITTSKLSPRFTGANEFAKFVAKHSSLGYMGMGTWKVGKNYYGDIWLENSPIREPFTGNRCRRDMSGCPDTALNAAEYILADGAYHIPAFNNDGQSNNARGIFSSSSYLFFDKMAVNTQTTLDYRFCSTNKFYDPSRGQRCVDVEPKNEEKTIYDLTKVGHLKLISTNALQEIFVDSNGNAVLGLGSKFCSVTTVANVSGVSCRLVESELTGSLISTIRISLNIDPMLGFDPKSATIKIKGSNFTKWYNYDDRTYATNILSAGENGIDVFFSQTFLKELITRKIDLSKSQQLFTFGFDNKTVAPQSGYYEFTPSNTLIIKPRDYGISIVSKELINKPYREGKVGDKEPPLIFDYIVTTSAFRQANKITAAVEGPQITLRGQPYCLFSSKDKKINVPFSAYLTYTDLQGSKVKTRTACDNVPISIKEALWTQTTWPYPYQLEGYFYRTDLQLTFPMNEGTSLFSMEGEDWIGVVEASGYVNVFAEWSGTDVH</sequence>
<dbReference type="EMBL" id="JADSJP010000034">
    <property type="protein sequence ID" value="MBG2880706.1"/>
    <property type="molecule type" value="Genomic_DNA"/>
</dbReference>
<feature type="signal peptide" evidence="1">
    <location>
        <begin position="1"/>
        <end position="21"/>
    </location>
</feature>
<gene>
    <name evidence="2" type="ORF">I4902_15725</name>
</gene>
<protein>
    <submittedName>
        <fullName evidence="2">Fimbrial protein</fullName>
    </submittedName>
</protein>
<keyword evidence="3" id="KW-1185">Reference proteome</keyword>
<accession>A0ABS0IXE0</accession>